<dbReference type="SUPFAM" id="SSF56112">
    <property type="entry name" value="Protein kinase-like (PK-like)"/>
    <property type="match status" value="1"/>
</dbReference>
<dbReference type="EMBL" id="BFAA01014798">
    <property type="protein sequence ID" value="GCB79920.1"/>
    <property type="molecule type" value="Genomic_DNA"/>
</dbReference>
<dbReference type="PANTHER" id="PTHR44329:SF9">
    <property type="entry name" value="RECEPTOR-INTERACTING SERINE_THREONINE-PROTEIN KINASE 2"/>
    <property type="match status" value="1"/>
</dbReference>
<dbReference type="InterPro" id="IPR000719">
    <property type="entry name" value="Prot_kinase_dom"/>
</dbReference>
<dbReference type="Gene3D" id="1.10.510.10">
    <property type="entry name" value="Transferase(Phosphotransferase) domain 1"/>
    <property type="match status" value="1"/>
</dbReference>
<evidence type="ECO:0000256" key="3">
    <source>
        <dbReference type="ARBA" id="ARBA00022840"/>
    </source>
</evidence>
<dbReference type="GO" id="GO:0043123">
    <property type="term" value="P:positive regulation of canonical NF-kappaB signal transduction"/>
    <property type="evidence" value="ECO:0007669"/>
    <property type="project" value="TreeGrafter"/>
</dbReference>
<dbReference type="InterPro" id="IPR017441">
    <property type="entry name" value="Protein_kinase_ATP_BS"/>
</dbReference>
<dbReference type="Pfam" id="PF07714">
    <property type="entry name" value="PK_Tyr_Ser-Thr"/>
    <property type="match status" value="1"/>
</dbReference>
<dbReference type="OrthoDB" id="4062651at2759"/>
<dbReference type="GO" id="GO:0004706">
    <property type="term" value="F:JUN kinase kinase kinase activity"/>
    <property type="evidence" value="ECO:0007669"/>
    <property type="project" value="TreeGrafter"/>
</dbReference>
<dbReference type="STRING" id="75743.A0A401Q3K2"/>
<keyword evidence="1 5" id="KW-0808">Transferase</keyword>
<keyword evidence="3 4" id="KW-0067">ATP-binding</keyword>
<feature type="region of interest" description="Disordered" evidence="6">
    <location>
        <begin position="1"/>
        <end position="30"/>
    </location>
</feature>
<dbReference type="AlphaFoldDB" id="A0A401Q3K2"/>
<dbReference type="Proteomes" id="UP000288216">
    <property type="component" value="Unassembled WGS sequence"/>
</dbReference>
<dbReference type="InterPro" id="IPR051681">
    <property type="entry name" value="Ser/Thr_Kinases-Pseudokinases"/>
</dbReference>
<sequence length="248" mass="28457">MEREFGEQGYPGLAEGLQADSSPDNPASHFTNIHAQDLQQRRHIGSGGFGEVYKARHRAWGISVAIKVLKRNPKDEHGLFEEGMKMHKAQFEHILRLYGVTEIPVENGIPLLGMVTEFMEKGSLDKLLECRLVPWPLRLCFAYEIALGMNYLHNLKPALFHHDLKPANILLNKDYRIKICDFGLAKWRLSTSQNSNNDKIEGTLYYMPPECFKGINTRNTVKYDVYSYGIVIWEILTCQKPYKRKSNG</sequence>
<dbReference type="OMA" id="SYAILIW"/>
<dbReference type="InterPro" id="IPR001245">
    <property type="entry name" value="Ser-Thr/Tyr_kinase_cat_dom"/>
</dbReference>
<evidence type="ECO:0000256" key="5">
    <source>
        <dbReference type="RuleBase" id="RU000304"/>
    </source>
</evidence>
<dbReference type="GO" id="GO:0045087">
    <property type="term" value="P:innate immune response"/>
    <property type="evidence" value="ECO:0007669"/>
    <property type="project" value="TreeGrafter"/>
</dbReference>
<keyword evidence="2 4" id="KW-0547">Nucleotide-binding</keyword>
<keyword evidence="1 5" id="KW-0723">Serine/threonine-protein kinase</keyword>
<evidence type="ECO:0000313" key="8">
    <source>
        <dbReference type="EMBL" id="GCB79920.1"/>
    </source>
</evidence>
<feature type="binding site" evidence="4">
    <location>
        <position position="67"/>
    </location>
    <ligand>
        <name>ATP</name>
        <dbReference type="ChEBI" id="CHEBI:30616"/>
    </ligand>
</feature>
<gene>
    <name evidence="8" type="ORF">scyTo_0019629</name>
</gene>
<dbReference type="PROSITE" id="PS00107">
    <property type="entry name" value="PROTEIN_KINASE_ATP"/>
    <property type="match status" value="1"/>
</dbReference>
<dbReference type="SMART" id="SM00220">
    <property type="entry name" value="S_TKc"/>
    <property type="match status" value="1"/>
</dbReference>
<dbReference type="PANTHER" id="PTHR44329">
    <property type="entry name" value="SERINE/THREONINE-PROTEIN KINASE TNNI3K-RELATED"/>
    <property type="match status" value="1"/>
</dbReference>
<reference evidence="8 9" key="1">
    <citation type="journal article" date="2018" name="Nat. Ecol. Evol.">
        <title>Shark genomes provide insights into elasmobranch evolution and the origin of vertebrates.</title>
        <authorList>
            <person name="Hara Y"/>
            <person name="Yamaguchi K"/>
            <person name="Onimaru K"/>
            <person name="Kadota M"/>
            <person name="Koyanagi M"/>
            <person name="Keeley SD"/>
            <person name="Tatsumi K"/>
            <person name="Tanaka K"/>
            <person name="Motone F"/>
            <person name="Kageyama Y"/>
            <person name="Nozu R"/>
            <person name="Adachi N"/>
            <person name="Nishimura O"/>
            <person name="Nakagawa R"/>
            <person name="Tanegashima C"/>
            <person name="Kiyatake I"/>
            <person name="Matsumoto R"/>
            <person name="Murakumo K"/>
            <person name="Nishida K"/>
            <person name="Terakita A"/>
            <person name="Kuratani S"/>
            <person name="Sato K"/>
            <person name="Hyodo S Kuraku.S."/>
        </authorList>
    </citation>
    <scope>NUCLEOTIDE SEQUENCE [LARGE SCALE GENOMIC DNA]</scope>
</reference>
<feature type="compositionally biased region" description="Polar residues" evidence="6">
    <location>
        <begin position="19"/>
        <end position="30"/>
    </location>
</feature>
<evidence type="ECO:0000256" key="1">
    <source>
        <dbReference type="ARBA" id="ARBA00022527"/>
    </source>
</evidence>
<protein>
    <recommendedName>
        <fullName evidence="7">Protein kinase domain-containing protein</fullName>
    </recommendedName>
</protein>
<evidence type="ECO:0000259" key="7">
    <source>
        <dbReference type="PROSITE" id="PS50011"/>
    </source>
</evidence>
<dbReference type="PROSITE" id="PS50011">
    <property type="entry name" value="PROTEIN_KINASE_DOM"/>
    <property type="match status" value="1"/>
</dbReference>
<comment type="similarity">
    <text evidence="5">Belongs to the protein kinase superfamily.</text>
</comment>
<keyword evidence="9" id="KW-1185">Reference proteome</keyword>
<dbReference type="PROSITE" id="PS00108">
    <property type="entry name" value="PROTEIN_KINASE_ST"/>
    <property type="match status" value="1"/>
</dbReference>
<evidence type="ECO:0000256" key="6">
    <source>
        <dbReference type="SAM" id="MobiDB-lite"/>
    </source>
</evidence>
<dbReference type="GO" id="GO:0005524">
    <property type="term" value="F:ATP binding"/>
    <property type="evidence" value="ECO:0007669"/>
    <property type="project" value="UniProtKB-UniRule"/>
</dbReference>
<accession>A0A401Q3K2</accession>
<name>A0A401Q3K2_SCYTO</name>
<comment type="caution">
    <text evidence="8">The sequence shown here is derived from an EMBL/GenBank/DDBJ whole genome shotgun (WGS) entry which is preliminary data.</text>
</comment>
<dbReference type="InterPro" id="IPR008271">
    <property type="entry name" value="Ser/Thr_kinase_AS"/>
</dbReference>
<dbReference type="PIRSF" id="PIRSF000654">
    <property type="entry name" value="Integrin-linked_kinase"/>
    <property type="match status" value="1"/>
</dbReference>
<evidence type="ECO:0000256" key="4">
    <source>
        <dbReference type="PROSITE-ProRule" id="PRU10141"/>
    </source>
</evidence>
<evidence type="ECO:0000313" key="9">
    <source>
        <dbReference type="Proteomes" id="UP000288216"/>
    </source>
</evidence>
<dbReference type="InterPro" id="IPR011009">
    <property type="entry name" value="Kinase-like_dom_sf"/>
</dbReference>
<organism evidence="8 9">
    <name type="scientific">Scyliorhinus torazame</name>
    <name type="common">Cloudy catshark</name>
    <name type="synonym">Catulus torazame</name>
    <dbReference type="NCBI Taxonomy" id="75743"/>
    <lineage>
        <taxon>Eukaryota</taxon>
        <taxon>Metazoa</taxon>
        <taxon>Chordata</taxon>
        <taxon>Craniata</taxon>
        <taxon>Vertebrata</taxon>
        <taxon>Chondrichthyes</taxon>
        <taxon>Elasmobranchii</taxon>
        <taxon>Galeomorphii</taxon>
        <taxon>Galeoidea</taxon>
        <taxon>Carcharhiniformes</taxon>
        <taxon>Scyliorhinidae</taxon>
        <taxon>Scyliorhinus</taxon>
    </lineage>
</organism>
<evidence type="ECO:0000256" key="2">
    <source>
        <dbReference type="ARBA" id="ARBA00022741"/>
    </source>
</evidence>
<feature type="domain" description="Protein kinase" evidence="7">
    <location>
        <begin position="38"/>
        <end position="248"/>
    </location>
</feature>
<keyword evidence="1 5" id="KW-0418">Kinase</keyword>
<proteinExistence type="inferred from homology"/>